<proteinExistence type="predicted"/>
<dbReference type="EMBL" id="QMQY01000064">
    <property type="protein sequence ID" value="RLE50345.1"/>
    <property type="molecule type" value="Genomic_DNA"/>
</dbReference>
<accession>A0A497ESM9</accession>
<reference evidence="1 2" key="1">
    <citation type="submission" date="2018-06" db="EMBL/GenBank/DDBJ databases">
        <title>Extensive metabolic versatility and redundancy in microbially diverse, dynamic hydrothermal sediments.</title>
        <authorList>
            <person name="Dombrowski N."/>
            <person name="Teske A."/>
            <person name="Baker B.J."/>
        </authorList>
    </citation>
    <scope>NUCLEOTIDE SEQUENCE [LARGE SCALE GENOMIC DNA]</scope>
    <source>
        <strain evidence="1">B30_G17</strain>
    </source>
</reference>
<gene>
    <name evidence="1" type="ORF">DRJ21_01765</name>
</gene>
<name>A0A497ESM9_9CREN</name>
<dbReference type="Proteomes" id="UP000281962">
    <property type="component" value="Unassembled WGS sequence"/>
</dbReference>
<protein>
    <recommendedName>
        <fullName evidence="3">RING-type domain-containing protein</fullName>
    </recommendedName>
</protein>
<comment type="caution">
    <text evidence="1">The sequence shown here is derived from an EMBL/GenBank/DDBJ whole genome shotgun (WGS) entry which is preliminary data.</text>
</comment>
<sequence length="66" mass="7764">MFMAFVIGRCLRCGRKVYKDDDAYKCEHCGIYICEICYRKLRGICPLCKRELVEISFPPATPYLTY</sequence>
<organism evidence="1 2">
    <name type="scientific">Thermoproteota archaeon</name>
    <dbReference type="NCBI Taxonomy" id="2056631"/>
    <lineage>
        <taxon>Archaea</taxon>
        <taxon>Thermoproteota</taxon>
    </lineage>
</organism>
<evidence type="ECO:0008006" key="3">
    <source>
        <dbReference type="Google" id="ProtNLM"/>
    </source>
</evidence>
<dbReference type="AlphaFoldDB" id="A0A497ESM9"/>
<evidence type="ECO:0000313" key="1">
    <source>
        <dbReference type="EMBL" id="RLE50345.1"/>
    </source>
</evidence>
<evidence type="ECO:0000313" key="2">
    <source>
        <dbReference type="Proteomes" id="UP000281962"/>
    </source>
</evidence>